<dbReference type="GeneID" id="25401357"/>
<dbReference type="RefSeq" id="WP_052884035.1">
    <property type="nucleotide sequence ID" value="NZ_CP009961.1"/>
</dbReference>
<dbReference type="Proteomes" id="UP000067434">
    <property type="component" value="Chromosome"/>
</dbReference>
<dbReference type="InterPro" id="IPR030395">
    <property type="entry name" value="GP_PDE_dom"/>
</dbReference>
<feature type="domain" description="GP-PDE" evidence="1">
    <location>
        <begin position="8"/>
        <end position="231"/>
    </location>
</feature>
<dbReference type="AlphaFoldDB" id="A0A0F7FI59"/>
<gene>
    <name evidence="2" type="ORF">MA03_03960</name>
</gene>
<dbReference type="HOGENOM" id="CLU_030006_3_4_2"/>
<dbReference type="InterPro" id="IPR017946">
    <property type="entry name" value="PLC-like_Pdiesterase_TIM-brl"/>
</dbReference>
<organism evidence="2 3">
    <name type="scientific">Infirmifilum uzonense</name>
    <dbReference type="NCBI Taxonomy" id="1550241"/>
    <lineage>
        <taxon>Archaea</taxon>
        <taxon>Thermoproteota</taxon>
        <taxon>Thermoprotei</taxon>
        <taxon>Thermofilales</taxon>
        <taxon>Thermofilaceae</taxon>
        <taxon>Infirmifilum</taxon>
    </lineage>
</organism>
<dbReference type="PANTHER" id="PTHR46211:SF1">
    <property type="entry name" value="GLYCEROPHOSPHODIESTER PHOSPHODIESTERASE, CYTOPLASMIC"/>
    <property type="match status" value="1"/>
</dbReference>
<dbReference type="GO" id="GO:0006629">
    <property type="term" value="P:lipid metabolic process"/>
    <property type="evidence" value="ECO:0007669"/>
    <property type="project" value="InterPro"/>
</dbReference>
<evidence type="ECO:0000259" key="1">
    <source>
        <dbReference type="PROSITE" id="PS51704"/>
    </source>
</evidence>
<dbReference type="OrthoDB" id="19020at2157"/>
<keyword evidence="3" id="KW-1185">Reference proteome</keyword>
<evidence type="ECO:0000313" key="3">
    <source>
        <dbReference type="Proteomes" id="UP000067434"/>
    </source>
</evidence>
<dbReference type="SUPFAM" id="SSF51695">
    <property type="entry name" value="PLC-like phosphodiesterases"/>
    <property type="match status" value="1"/>
</dbReference>
<proteinExistence type="predicted"/>
<sequence>MQDLRRKFILSGHRGARALAPENTLPSFLKALECGATGIEFDVRKTLDNIPVIIHDDEVDHLTGVKAKVSQLTFQELSKLKVHGKARIPTLREVLALAKGRLYVDIEIKVPGVEEEVVEALRELDMVQDAIVTSFLPSTLEKIKQLDPRIEVGVLLEEWDDEYFEIAQKLGATAILPAYEIITPELAKSIKSKGYAIITWTVNETSIAQNLLSLGVDGIITDDPCSLRDIVLSGRLASK</sequence>
<dbReference type="Pfam" id="PF03009">
    <property type="entry name" value="GDPD"/>
    <property type="match status" value="1"/>
</dbReference>
<dbReference type="PROSITE" id="PS51704">
    <property type="entry name" value="GP_PDE"/>
    <property type="match status" value="1"/>
</dbReference>
<dbReference type="GO" id="GO:0008081">
    <property type="term" value="F:phosphoric diester hydrolase activity"/>
    <property type="evidence" value="ECO:0007669"/>
    <property type="project" value="InterPro"/>
</dbReference>
<dbReference type="KEGG" id="thf:MA03_03960"/>
<name>A0A0F7FI59_9CREN</name>
<dbReference type="EMBL" id="CP009961">
    <property type="protein sequence ID" value="AKG38609.1"/>
    <property type="molecule type" value="Genomic_DNA"/>
</dbReference>
<evidence type="ECO:0000313" key="2">
    <source>
        <dbReference type="EMBL" id="AKG38609.1"/>
    </source>
</evidence>
<dbReference type="PATRIC" id="fig|1550241.5.peg.843"/>
<protein>
    <recommendedName>
        <fullName evidence="1">GP-PDE domain-containing protein</fullName>
    </recommendedName>
</protein>
<dbReference type="PANTHER" id="PTHR46211">
    <property type="entry name" value="GLYCEROPHOSPHORYL DIESTER PHOSPHODIESTERASE"/>
    <property type="match status" value="1"/>
</dbReference>
<dbReference type="CDD" id="cd08556">
    <property type="entry name" value="GDPD"/>
    <property type="match status" value="1"/>
</dbReference>
<dbReference type="Gene3D" id="3.20.20.190">
    <property type="entry name" value="Phosphatidylinositol (PI) phosphodiesterase"/>
    <property type="match status" value="1"/>
</dbReference>
<reference evidence="2 3" key="1">
    <citation type="journal article" date="2015" name="Stand. Genomic Sci.">
        <title>Complete genome sequence of and proposal of Thermofilum uzonense sp. nov. a novel hyperthermophilic crenarchaeon and emended description of the genus Thermofilum.</title>
        <authorList>
            <person name="Toshchakov S.V."/>
            <person name="Korzhenkov A.A."/>
            <person name="Samarov N.I."/>
            <person name="Mazunin I.O."/>
            <person name="Mozhey O.I."/>
            <person name="Shmyr I.S."/>
            <person name="Derbikova K.S."/>
            <person name="Taranov E.A."/>
            <person name="Dominova I.N."/>
            <person name="Bonch-Osmolovskaya E.A."/>
            <person name="Patrushev M.V."/>
            <person name="Podosokorskaya O.A."/>
            <person name="Kublanov I.V."/>
        </authorList>
    </citation>
    <scope>NUCLEOTIDE SEQUENCE [LARGE SCALE GENOMIC DNA]</scope>
    <source>
        <strain evidence="2 3">1807-2</strain>
    </source>
</reference>
<accession>A0A0F7FI59</accession>
<dbReference type="STRING" id="1550241.MA03_03960"/>